<dbReference type="PATRIC" id="fig|1008153.3.peg.4160"/>
<feature type="compositionally biased region" description="Polar residues" evidence="1">
    <location>
        <begin position="39"/>
        <end position="50"/>
    </location>
</feature>
<feature type="region of interest" description="Disordered" evidence="1">
    <location>
        <begin position="1"/>
        <end position="76"/>
    </location>
</feature>
<sequence>MGKQDRYNFDGADDSFDTDTSAFAADTRPDDSEPDTGSENDIQSDPATTEPQHEPERPATIPHRVRYDSPKDGRKAKTFYLDTDEDLSRLRELQSLAETEFEETVHRLDVYLAAFRSDLSDDSFLQEMRHIGYGYFD</sequence>
<dbReference type="EMBL" id="LTAZ01000017">
    <property type="protein sequence ID" value="KYH23814.1"/>
    <property type="molecule type" value="Genomic_DNA"/>
</dbReference>
<keyword evidence="3" id="KW-1185">Reference proteome</keyword>
<gene>
    <name evidence="2" type="ORF">HAPAU_38930</name>
</gene>
<dbReference type="Pfam" id="PF25925">
    <property type="entry name" value="DUF7970"/>
    <property type="match status" value="1"/>
</dbReference>
<proteinExistence type="predicted"/>
<dbReference type="RefSeq" id="WP_066385510.1">
    <property type="nucleotide sequence ID" value="NZ_LTAZ01000017.1"/>
</dbReference>
<name>A0A151A896_9EURY</name>
<protein>
    <submittedName>
        <fullName evidence="2">Uncharacterized protein</fullName>
    </submittedName>
</protein>
<reference evidence="2 3" key="1">
    <citation type="submission" date="2016-02" db="EMBL/GenBank/DDBJ databases">
        <title>Genome sequence of Halalkalicoccus paucihalophilus DSM 24557.</title>
        <authorList>
            <person name="Poehlein A."/>
            <person name="Daniel R."/>
        </authorList>
    </citation>
    <scope>NUCLEOTIDE SEQUENCE [LARGE SCALE GENOMIC DNA]</scope>
    <source>
        <strain evidence="2 3">DSM 24557</strain>
    </source>
</reference>
<dbReference type="AlphaFoldDB" id="A0A151A896"/>
<comment type="caution">
    <text evidence="2">The sequence shown here is derived from an EMBL/GenBank/DDBJ whole genome shotgun (WGS) entry which is preliminary data.</text>
</comment>
<feature type="compositionally biased region" description="Basic and acidic residues" evidence="1">
    <location>
        <begin position="65"/>
        <end position="75"/>
    </location>
</feature>
<organism evidence="2 3">
    <name type="scientific">Halalkalicoccus paucihalophilus</name>
    <dbReference type="NCBI Taxonomy" id="1008153"/>
    <lineage>
        <taxon>Archaea</taxon>
        <taxon>Methanobacteriati</taxon>
        <taxon>Methanobacteriota</taxon>
        <taxon>Stenosarchaea group</taxon>
        <taxon>Halobacteria</taxon>
        <taxon>Halobacteriales</taxon>
        <taxon>Halococcaceae</taxon>
        <taxon>Halalkalicoccus</taxon>
    </lineage>
</organism>
<dbReference type="Proteomes" id="UP000075321">
    <property type="component" value="Unassembled WGS sequence"/>
</dbReference>
<evidence type="ECO:0000256" key="1">
    <source>
        <dbReference type="SAM" id="MobiDB-lite"/>
    </source>
</evidence>
<dbReference type="InterPro" id="IPR058276">
    <property type="entry name" value="DUF7970"/>
</dbReference>
<evidence type="ECO:0000313" key="3">
    <source>
        <dbReference type="Proteomes" id="UP000075321"/>
    </source>
</evidence>
<dbReference type="OrthoDB" id="263430at2157"/>
<evidence type="ECO:0000313" key="2">
    <source>
        <dbReference type="EMBL" id="KYH23814.1"/>
    </source>
</evidence>
<accession>A0A151A896</accession>